<sequence length="412" mass="46343">MPLPTLPTELLVIIIQYLADDHEAEGSLYALRSFCLTNKQAVDTCRRHLFSTIKLLGDQPNVDHRLLERFLSLLNRNPSLGSYVQDLGISYMLNASLLEDLKALRYLNTVQTFTFGFSGGNRYAGSRRQWSTVPAEMRNHITSFVHQNPISSLVLFGIGQLTIPFLIDMHHLKNLTAHHVTPGASSVPSYVKVPSMLKSLKLGEFMAHFTKPFISSPSQSSIFDISNLTKLSMRFHFNESTDVLNWILPLPTNLKSLKLSLDKDFGVWSCSGNILSILQSSSMASLKSIKLRLSVSNTPTFSPFGGFIQELERVSGINSLEDIDIDIVIQLESYPDMDPAKWNRLDEVLSSGFPHLRKLNISTLVAIFFPRGADIWEEAAQIQRDLEILFAENFHWSRKNLVFTTLATGQVI</sequence>
<dbReference type="EMBL" id="MU157903">
    <property type="protein sequence ID" value="KAF9524150.1"/>
    <property type="molecule type" value="Genomic_DNA"/>
</dbReference>
<evidence type="ECO:0000313" key="1">
    <source>
        <dbReference type="EMBL" id="KAF9524150.1"/>
    </source>
</evidence>
<dbReference type="OrthoDB" id="2745898at2759"/>
<accession>A0A9P6JKT2</accession>
<comment type="caution">
    <text evidence="1">The sequence shown here is derived from an EMBL/GenBank/DDBJ whole genome shotgun (WGS) entry which is preliminary data.</text>
</comment>
<dbReference type="Proteomes" id="UP000807306">
    <property type="component" value="Unassembled WGS sequence"/>
</dbReference>
<organism evidence="1 2">
    <name type="scientific">Crepidotus variabilis</name>
    <dbReference type="NCBI Taxonomy" id="179855"/>
    <lineage>
        <taxon>Eukaryota</taxon>
        <taxon>Fungi</taxon>
        <taxon>Dikarya</taxon>
        <taxon>Basidiomycota</taxon>
        <taxon>Agaricomycotina</taxon>
        <taxon>Agaricomycetes</taxon>
        <taxon>Agaricomycetidae</taxon>
        <taxon>Agaricales</taxon>
        <taxon>Agaricineae</taxon>
        <taxon>Crepidotaceae</taxon>
        <taxon>Crepidotus</taxon>
    </lineage>
</organism>
<evidence type="ECO:0000313" key="2">
    <source>
        <dbReference type="Proteomes" id="UP000807306"/>
    </source>
</evidence>
<keyword evidence="2" id="KW-1185">Reference proteome</keyword>
<proteinExistence type="predicted"/>
<dbReference type="AlphaFoldDB" id="A0A9P6JKT2"/>
<protein>
    <submittedName>
        <fullName evidence="1">Uncharacterized protein</fullName>
    </submittedName>
</protein>
<gene>
    <name evidence="1" type="ORF">CPB83DRAFT_898109</name>
</gene>
<reference evidence="1" key="1">
    <citation type="submission" date="2020-11" db="EMBL/GenBank/DDBJ databases">
        <authorList>
            <consortium name="DOE Joint Genome Institute"/>
            <person name="Ahrendt S."/>
            <person name="Riley R."/>
            <person name="Andreopoulos W."/>
            <person name="Labutti K."/>
            <person name="Pangilinan J."/>
            <person name="Ruiz-Duenas F.J."/>
            <person name="Barrasa J.M."/>
            <person name="Sanchez-Garcia M."/>
            <person name="Camarero S."/>
            <person name="Miyauchi S."/>
            <person name="Serrano A."/>
            <person name="Linde D."/>
            <person name="Babiker R."/>
            <person name="Drula E."/>
            <person name="Ayuso-Fernandez I."/>
            <person name="Pacheco R."/>
            <person name="Padilla G."/>
            <person name="Ferreira P."/>
            <person name="Barriuso J."/>
            <person name="Kellner H."/>
            <person name="Castanera R."/>
            <person name="Alfaro M."/>
            <person name="Ramirez L."/>
            <person name="Pisabarro A.G."/>
            <person name="Kuo A."/>
            <person name="Tritt A."/>
            <person name="Lipzen A."/>
            <person name="He G."/>
            <person name="Yan M."/>
            <person name="Ng V."/>
            <person name="Cullen D."/>
            <person name="Martin F."/>
            <person name="Rosso M.-N."/>
            <person name="Henrissat B."/>
            <person name="Hibbett D."/>
            <person name="Martinez A.T."/>
            <person name="Grigoriev I.V."/>
        </authorList>
    </citation>
    <scope>NUCLEOTIDE SEQUENCE</scope>
    <source>
        <strain evidence="1">CBS 506.95</strain>
    </source>
</reference>
<name>A0A9P6JKT2_9AGAR</name>